<sequence>MYLYHIASLIKLLLGLLIMLITYTSINVYEDPMIGITLGMLWLFIASRGASFYLFLAIQKFFREVSQERLVKDSYKLSLLFGIYVLINALFLLLWYRSKILWLILLVGFIILQVILFSEPNTKNDDFPNI</sequence>
<accession>K1X4Q6</accession>
<protein>
    <submittedName>
        <fullName evidence="1">Uncharacterized protein</fullName>
    </submittedName>
</protein>
<dbReference type="AlphaFoldDB" id="K1X4Q6"/>
<name>K1X4Q6_9BACT</name>
<reference evidence="1" key="1">
    <citation type="journal article" date="2012" name="Science">
        <title>Fermentation, hydrogen, and sulfur metabolism in multiple uncultivated bacterial phyla.</title>
        <authorList>
            <person name="Wrighton K.C."/>
            <person name="Thomas B.C."/>
            <person name="Sharon I."/>
            <person name="Miller C.S."/>
            <person name="Castelle C.J."/>
            <person name="VerBerkmoes N.C."/>
            <person name="Wilkins M.J."/>
            <person name="Hettich R.L."/>
            <person name="Lipton M.S."/>
            <person name="Williams K.H."/>
            <person name="Long P.E."/>
            <person name="Banfield J.F."/>
        </authorList>
    </citation>
    <scope>NUCLEOTIDE SEQUENCE [LARGE SCALE GENOMIC DNA]</scope>
</reference>
<proteinExistence type="predicted"/>
<gene>
    <name evidence="1" type="ORF">ACD_80C00118G0024</name>
</gene>
<evidence type="ECO:0000313" key="1">
    <source>
        <dbReference type="EMBL" id="EKD25115.1"/>
    </source>
</evidence>
<organism evidence="1">
    <name type="scientific">uncultured bacterium</name>
    <name type="common">gcode 4</name>
    <dbReference type="NCBI Taxonomy" id="1234023"/>
    <lineage>
        <taxon>Bacteria</taxon>
        <taxon>environmental samples</taxon>
    </lineage>
</organism>
<comment type="caution">
    <text evidence="1">The sequence shown here is derived from an EMBL/GenBank/DDBJ whole genome shotgun (WGS) entry which is preliminary data.</text>
</comment>
<dbReference type="EMBL" id="AMFJ01036125">
    <property type="protein sequence ID" value="EKD25115.1"/>
    <property type="molecule type" value="Genomic_DNA"/>
</dbReference>